<keyword evidence="1" id="KW-1015">Disulfide bond</keyword>
<comment type="caution">
    <text evidence="5">The sequence shown here is derived from an EMBL/GenBank/DDBJ whole genome shotgun (WGS) entry which is preliminary data.</text>
</comment>
<dbReference type="PROSITE" id="PS51670">
    <property type="entry name" value="SHKT"/>
    <property type="match status" value="1"/>
</dbReference>
<dbReference type="Proteomes" id="UP000749559">
    <property type="component" value="Unassembled WGS sequence"/>
</dbReference>
<accession>A0A8J1URW4</accession>
<dbReference type="PRINTS" id="PR00837">
    <property type="entry name" value="V5TPXLIKE"/>
</dbReference>
<dbReference type="InterPro" id="IPR035940">
    <property type="entry name" value="CAP_sf"/>
</dbReference>
<feature type="signal peptide" evidence="4">
    <location>
        <begin position="1"/>
        <end position="22"/>
    </location>
</feature>
<keyword evidence="3" id="KW-0472">Membrane</keyword>
<dbReference type="SUPFAM" id="SSF57196">
    <property type="entry name" value="EGF/Laminin"/>
    <property type="match status" value="1"/>
</dbReference>
<keyword evidence="6" id="KW-1185">Reference proteome</keyword>
<dbReference type="InterPro" id="IPR018244">
    <property type="entry name" value="Allrgn_V5/Tpx1_CS"/>
</dbReference>
<feature type="compositionally biased region" description="Low complexity" evidence="2">
    <location>
        <begin position="331"/>
        <end position="396"/>
    </location>
</feature>
<evidence type="ECO:0000256" key="3">
    <source>
        <dbReference type="SAM" id="Phobius"/>
    </source>
</evidence>
<dbReference type="Pfam" id="PF00188">
    <property type="entry name" value="CAP"/>
    <property type="match status" value="1"/>
</dbReference>
<protein>
    <submittedName>
        <fullName evidence="5">Uncharacterized protein</fullName>
    </submittedName>
</protein>
<dbReference type="SUPFAM" id="SSF55797">
    <property type="entry name" value="PR-1-like"/>
    <property type="match status" value="1"/>
</dbReference>
<feature type="region of interest" description="Disordered" evidence="2">
    <location>
        <begin position="329"/>
        <end position="406"/>
    </location>
</feature>
<evidence type="ECO:0000313" key="5">
    <source>
        <dbReference type="EMBL" id="CAH1779786.1"/>
    </source>
</evidence>
<sequence>MATFRTLKNVLLIFLIILMVNSGETKSRKNEESSLISETSDNSIRSQIFGDIKRAERKRRGTDVFSSQDAQWVLSLHNSIRASVGASDMRYMVWDNEVASLAQQWADRCDFVHGQVPNSLSLGQNLYMTTGTFNANSSVKSWENERFDYTYATNKCRDGKACGHYTQIVWDDSFKLGCGATLCPTLTDSKKGRSWSDATLVVCNYNPPGNFPRQPYTVGEGCSDCGPGLFCFDGFCRDCFAEGITSQCTCGKECANCGTVTNECSCSCPAGWWGNSCQDACVDVNENCNGYGANACDDFYAFMTKNCAAHCGRCVGATGDGTNVCPKTTEKPTTTTKKPTTTTKKPTTTTKKPTTTTKKPTTTTKKPTTTTKKPTTTTKKPTTTTKKPTTTTTKKPTTTKRPTKVTTTEKMDPCESFQCQNGGVAVESQSQCRCQCTNSWYGRRCQHSRNEASRGVQLTATASAGLWQAIWGTIRNKVADFLTRYCNNKFRRCCPDKGNRRNNDFLVYATENNIISAKGYPTEVDVGQRKRLTVVFYAEVPVDNPLCSDGDISTQRVRRGLKDRFNRAVSDVLYLDQETLLDALKESEASLQESLEDCCNTTLEALELPVVPSIEQNNEGPSWEIFVIVAMGLVMLVILAILLAACIMYIRRSKSKNQDKNSDAKVDTFRDTANLKGPYRQQEVSSMQLNLPRFFPVVGESYTADSKSAIAFTNMNNKDTNMNIPKRFMYARSSINKQTPSFQM</sequence>
<dbReference type="Gene3D" id="2.10.25.10">
    <property type="entry name" value="Laminin"/>
    <property type="match status" value="1"/>
</dbReference>
<dbReference type="GO" id="GO:0005576">
    <property type="term" value="C:extracellular region"/>
    <property type="evidence" value="ECO:0007669"/>
    <property type="project" value="InterPro"/>
</dbReference>
<dbReference type="InterPro" id="IPR000742">
    <property type="entry name" value="EGF"/>
</dbReference>
<evidence type="ECO:0000256" key="4">
    <source>
        <dbReference type="SAM" id="SignalP"/>
    </source>
</evidence>
<proteinExistence type="predicted"/>
<dbReference type="InterPro" id="IPR001283">
    <property type="entry name" value="CRISP-related"/>
</dbReference>
<evidence type="ECO:0000313" key="6">
    <source>
        <dbReference type="Proteomes" id="UP000749559"/>
    </source>
</evidence>
<dbReference type="PROSITE" id="PS01010">
    <property type="entry name" value="CRISP_2"/>
    <property type="match status" value="1"/>
</dbReference>
<keyword evidence="3" id="KW-0812">Transmembrane</keyword>
<comment type="caution">
    <text evidence="1">Lacks conserved residue(s) required for the propagation of feature annotation.</text>
</comment>
<keyword evidence="3" id="KW-1133">Transmembrane helix</keyword>
<feature type="transmembrane region" description="Helical" evidence="3">
    <location>
        <begin position="625"/>
        <end position="650"/>
    </location>
</feature>
<feature type="chain" id="PRO_5044242273" evidence="4">
    <location>
        <begin position="23"/>
        <end position="744"/>
    </location>
</feature>
<dbReference type="PANTHER" id="PTHR10334">
    <property type="entry name" value="CYSTEINE-RICH SECRETORY PROTEIN-RELATED"/>
    <property type="match status" value="1"/>
</dbReference>
<dbReference type="AlphaFoldDB" id="A0A8J1URW4"/>
<dbReference type="PROSITE" id="PS00022">
    <property type="entry name" value="EGF_1"/>
    <property type="match status" value="1"/>
</dbReference>
<dbReference type="PROSITE" id="PS01009">
    <property type="entry name" value="CRISP_1"/>
    <property type="match status" value="1"/>
</dbReference>
<organism evidence="5 6">
    <name type="scientific">Owenia fusiformis</name>
    <name type="common">Polychaete worm</name>
    <dbReference type="NCBI Taxonomy" id="6347"/>
    <lineage>
        <taxon>Eukaryota</taxon>
        <taxon>Metazoa</taxon>
        <taxon>Spiralia</taxon>
        <taxon>Lophotrochozoa</taxon>
        <taxon>Annelida</taxon>
        <taxon>Polychaeta</taxon>
        <taxon>Sedentaria</taxon>
        <taxon>Canalipalpata</taxon>
        <taxon>Sabellida</taxon>
        <taxon>Oweniida</taxon>
        <taxon>Oweniidae</taxon>
        <taxon>Owenia</taxon>
    </lineage>
</organism>
<evidence type="ECO:0000256" key="1">
    <source>
        <dbReference type="PROSITE-ProRule" id="PRU00076"/>
    </source>
</evidence>
<dbReference type="EMBL" id="CAIIXF020000003">
    <property type="protein sequence ID" value="CAH1779786.1"/>
    <property type="molecule type" value="Genomic_DNA"/>
</dbReference>
<dbReference type="InterPro" id="IPR003582">
    <property type="entry name" value="ShKT_dom"/>
</dbReference>
<dbReference type="SMART" id="SM00198">
    <property type="entry name" value="SCP"/>
    <property type="match status" value="1"/>
</dbReference>
<dbReference type="PROSITE" id="PS50026">
    <property type="entry name" value="EGF_3"/>
    <property type="match status" value="1"/>
</dbReference>
<keyword evidence="1" id="KW-0245">EGF-like domain</keyword>
<dbReference type="Gene3D" id="3.40.33.10">
    <property type="entry name" value="CAP"/>
    <property type="match status" value="1"/>
</dbReference>
<keyword evidence="4" id="KW-0732">Signal</keyword>
<gene>
    <name evidence="5" type="ORF">OFUS_LOCUS6559</name>
</gene>
<reference evidence="5" key="1">
    <citation type="submission" date="2022-03" db="EMBL/GenBank/DDBJ databases">
        <authorList>
            <person name="Martin C."/>
        </authorList>
    </citation>
    <scope>NUCLEOTIDE SEQUENCE</scope>
</reference>
<dbReference type="OrthoDB" id="674273at2759"/>
<name>A0A8J1URW4_OWEFU</name>
<feature type="disulfide bond" evidence="1">
    <location>
        <begin position="436"/>
        <end position="445"/>
    </location>
</feature>
<evidence type="ECO:0000256" key="2">
    <source>
        <dbReference type="SAM" id="MobiDB-lite"/>
    </source>
</evidence>
<dbReference type="InterPro" id="IPR014044">
    <property type="entry name" value="CAP_dom"/>
</dbReference>